<evidence type="ECO:0000259" key="7">
    <source>
        <dbReference type="SMART" id="SM00738"/>
    </source>
</evidence>
<comment type="caution">
    <text evidence="8">The sequence shown here is derived from an EMBL/GenBank/DDBJ whole genome shotgun (WGS) entry which is preliminary data.</text>
</comment>
<dbReference type="InterPro" id="IPR001062">
    <property type="entry name" value="Transcrpt_antiterm_NusG"/>
</dbReference>
<dbReference type="InterPro" id="IPR047050">
    <property type="entry name" value="NGN"/>
</dbReference>
<dbReference type="Gene3D" id="2.30.30.30">
    <property type="match status" value="1"/>
</dbReference>
<evidence type="ECO:0000256" key="6">
    <source>
        <dbReference type="RuleBase" id="RU000538"/>
    </source>
</evidence>
<dbReference type="EMBL" id="NIGF01000008">
    <property type="protein sequence ID" value="PQV63894.1"/>
    <property type="molecule type" value="Genomic_DNA"/>
</dbReference>
<dbReference type="GO" id="GO:0006353">
    <property type="term" value="P:DNA-templated transcription termination"/>
    <property type="evidence" value="ECO:0007669"/>
    <property type="project" value="UniProtKB-UniRule"/>
</dbReference>
<keyword evidence="3 5" id="KW-0805">Transcription regulation</keyword>
<dbReference type="InterPro" id="IPR014722">
    <property type="entry name" value="Rib_uL2_dom2"/>
</dbReference>
<dbReference type="RefSeq" id="WP_105483735.1">
    <property type="nucleotide sequence ID" value="NZ_NIGF01000008.1"/>
</dbReference>
<evidence type="ECO:0000256" key="4">
    <source>
        <dbReference type="ARBA" id="ARBA00023163"/>
    </source>
</evidence>
<accession>A0A2S8SSV1</accession>
<dbReference type="Gene3D" id="3.30.70.940">
    <property type="entry name" value="NusG, N-terminal domain"/>
    <property type="match status" value="1"/>
</dbReference>
<evidence type="ECO:0000256" key="3">
    <source>
        <dbReference type="ARBA" id="ARBA00023015"/>
    </source>
</evidence>
<dbReference type="InterPro" id="IPR006645">
    <property type="entry name" value="NGN-like_dom"/>
</dbReference>
<dbReference type="SUPFAM" id="SSF82679">
    <property type="entry name" value="N-utilization substance G protein NusG, N-terminal domain"/>
    <property type="match status" value="1"/>
</dbReference>
<evidence type="ECO:0000313" key="8">
    <source>
        <dbReference type="EMBL" id="PQV63894.1"/>
    </source>
</evidence>
<dbReference type="GO" id="GO:0032784">
    <property type="term" value="P:regulation of DNA-templated transcription elongation"/>
    <property type="evidence" value="ECO:0007669"/>
    <property type="project" value="InterPro"/>
</dbReference>
<dbReference type="PANTHER" id="PTHR30265">
    <property type="entry name" value="RHO-INTERACTING TRANSCRIPTION TERMINATION FACTOR NUSG"/>
    <property type="match status" value="1"/>
</dbReference>
<dbReference type="InParanoid" id="A0A2S8SSV1"/>
<dbReference type="Pfam" id="PF02357">
    <property type="entry name" value="NusG"/>
    <property type="match status" value="1"/>
</dbReference>
<name>A0A2S8SSV1_9BACT</name>
<dbReference type="PRINTS" id="PR00338">
    <property type="entry name" value="NUSGTNSCPFCT"/>
</dbReference>
<keyword evidence="4 5" id="KW-0804">Transcription</keyword>
<keyword evidence="9" id="KW-1185">Reference proteome</keyword>
<dbReference type="InterPro" id="IPR008991">
    <property type="entry name" value="Translation_prot_SH3-like_sf"/>
</dbReference>
<dbReference type="GO" id="GO:0005829">
    <property type="term" value="C:cytosol"/>
    <property type="evidence" value="ECO:0007669"/>
    <property type="project" value="TreeGrafter"/>
</dbReference>
<comment type="similarity">
    <text evidence="5 6">Belongs to the NusG family.</text>
</comment>
<dbReference type="SMART" id="SM00738">
    <property type="entry name" value="NGN"/>
    <property type="match status" value="1"/>
</dbReference>
<comment type="function">
    <text evidence="5 6">Participates in transcription elongation, termination and antitermination.</text>
</comment>
<dbReference type="InterPro" id="IPR043425">
    <property type="entry name" value="NusG-like"/>
</dbReference>
<dbReference type="FunCoup" id="A0A2S8SSV1">
    <property type="interactions" value="440"/>
</dbReference>
<protein>
    <recommendedName>
        <fullName evidence="5 6">Transcription termination/antitermination protein NusG</fullName>
    </recommendedName>
</protein>
<evidence type="ECO:0000313" key="9">
    <source>
        <dbReference type="Proteomes" id="UP000237684"/>
    </source>
</evidence>
<organism evidence="8 9">
    <name type="scientific">Abditibacterium utsteinense</name>
    <dbReference type="NCBI Taxonomy" id="1960156"/>
    <lineage>
        <taxon>Bacteria</taxon>
        <taxon>Pseudomonadati</taxon>
        <taxon>Abditibacteriota</taxon>
        <taxon>Abditibacteriia</taxon>
        <taxon>Abditibacteriales</taxon>
        <taxon>Abditibacteriaceae</taxon>
        <taxon>Abditibacterium</taxon>
    </lineage>
</organism>
<proteinExistence type="inferred from homology"/>
<dbReference type="OrthoDB" id="9809075at2"/>
<dbReference type="Proteomes" id="UP000237684">
    <property type="component" value="Unassembled WGS sequence"/>
</dbReference>
<feature type="domain" description="NusG-like N-terminal" evidence="7">
    <location>
        <begin position="2"/>
        <end position="114"/>
    </location>
</feature>
<dbReference type="SUPFAM" id="SSF50104">
    <property type="entry name" value="Translation proteins SH3-like domain"/>
    <property type="match status" value="1"/>
</dbReference>
<keyword evidence="1 5" id="KW-0806">Transcription termination</keyword>
<dbReference type="PANTHER" id="PTHR30265:SF2">
    <property type="entry name" value="TRANSCRIPTION TERMINATION_ANTITERMINATION PROTEIN NUSG"/>
    <property type="match status" value="1"/>
</dbReference>
<dbReference type="CDD" id="cd06091">
    <property type="entry name" value="KOW_NusG"/>
    <property type="match status" value="1"/>
</dbReference>
<sequence>MAKQWYAVHTYAGQENKVQQNIERRSEVVGLKSRISRVIVPTEEENRLRNGKPVKVLKKIFPGYVLVEMDMDDETWHFVRQTVGVTGFLGQVTGTASKPAPLLQEEVNRLLGEVEGLELPKRTAIFHKGERVNVVGGPFAGSEGQIDEIHVKTEKLTVLIPIFGRETRVDLDFSHVERLS</sequence>
<gene>
    <name evidence="5" type="primary">nusG</name>
    <name evidence="8" type="ORF">B1R32_108105</name>
</gene>
<evidence type="ECO:0000256" key="2">
    <source>
        <dbReference type="ARBA" id="ARBA00022814"/>
    </source>
</evidence>
<dbReference type="AlphaFoldDB" id="A0A2S8SSV1"/>
<evidence type="ECO:0000256" key="1">
    <source>
        <dbReference type="ARBA" id="ARBA00022472"/>
    </source>
</evidence>
<reference evidence="8 9" key="1">
    <citation type="journal article" date="2018" name="Syst. Appl. Microbiol.">
        <title>Abditibacterium utsteinense sp. nov., the first cultivated member of candidate phylum FBP, isolated from ice-free Antarctic soil samples.</title>
        <authorList>
            <person name="Tahon G."/>
            <person name="Tytgat B."/>
            <person name="Lebbe L."/>
            <person name="Carlier A."/>
            <person name="Willems A."/>
        </authorList>
    </citation>
    <scope>NUCLEOTIDE SEQUENCE [LARGE SCALE GENOMIC DNA]</scope>
    <source>
        <strain evidence="8 9">LMG 29911</strain>
    </source>
</reference>
<evidence type="ECO:0000256" key="5">
    <source>
        <dbReference type="HAMAP-Rule" id="MF_00948"/>
    </source>
</evidence>
<dbReference type="GO" id="GO:0006354">
    <property type="term" value="P:DNA-templated transcription elongation"/>
    <property type="evidence" value="ECO:0007669"/>
    <property type="project" value="UniProtKB-UniRule"/>
</dbReference>
<dbReference type="HAMAP" id="MF_00948">
    <property type="entry name" value="NusG"/>
    <property type="match status" value="1"/>
</dbReference>
<dbReference type="GO" id="GO:0031564">
    <property type="term" value="P:transcription antitermination"/>
    <property type="evidence" value="ECO:0007669"/>
    <property type="project" value="UniProtKB-UniRule"/>
</dbReference>
<dbReference type="CDD" id="cd09891">
    <property type="entry name" value="NGN_Bact_1"/>
    <property type="match status" value="1"/>
</dbReference>
<dbReference type="InterPro" id="IPR036735">
    <property type="entry name" value="NGN_dom_sf"/>
</dbReference>
<keyword evidence="2 5" id="KW-0889">Transcription antitermination</keyword>